<dbReference type="Gene3D" id="1.10.287.130">
    <property type="match status" value="1"/>
</dbReference>
<keyword evidence="3" id="KW-0597">Phosphoprotein</keyword>
<dbReference type="InterPro" id="IPR036097">
    <property type="entry name" value="HisK_dim/P_sf"/>
</dbReference>
<keyword evidence="5" id="KW-0547">Nucleotide-binding</keyword>
<dbReference type="EC" id="2.7.13.3" evidence="2"/>
<dbReference type="InterPro" id="IPR005467">
    <property type="entry name" value="His_kinase_dom"/>
</dbReference>
<evidence type="ECO:0000256" key="7">
    <source>
        <dbReference type="ARBA" id="ARBA00022840"/>
    </source>
</evidence>
<evidence type="ECO:0000256" key="2">
    <source>
        <dbReference type="ARBA" id="ARBA00012438"/>
    </source>
</evidence>
<dbReference type="PRINTS" id="PR00344">
    <property type="entry name" value="BCTRLSENSOR"/>
</dbReference>
<evidence type="ECO:0000256" key="5">
    <source>
        <dbReference type="ARBA" id="ARBA00022741"/>
    </source>
</evidence>
<keyword evidence="9" id="KW-0812">Transmembrane</keyword>
<keyword evidence="8" id="KW-0902">Two-component regulatory system</keyword>
<dbReference type="InterPro" id="IPR004358">
    <property type="entry name" value="Sig_transdc_His_kin-like_C"/>
</dbReference>
<dbReference type="PANTHER" id="PTHR43065">
    <property type="entry name" value="SENSOR HISTIDINE KINASE"/>
    <property type="match status" value="1"/>
</dbReference>
<evidence type="ECO:0000256" key="9">
    <source>
        <dbReference type="SAM" id="Phobius"/>
    </source>
</evidence>
<dbReference type="AlphaFoldDB" id="A0A1C3U1N0"/>
<dbReference type="GO" id="GO:0000155">
    <property type="term" value="F:phosphorelay sensor kinase activity"/>
    <property type="evidence" value="ECO:0007669"/>
    <property type="project" value="InterPro"/>
</dbReference>
<dbReference type="CDD" id="cd00082">
    <property type="entry name" value="HisKA"/>
    <property type="match status" value="1"/>
</dbReference>
<dbReference type="OrthoDB" id="226486at2"/>
<evidence type="ECO:0000256" key="6">
    <source>
        <dbReference type="ARBA" id="ARBA00022777"/>
    </source>
</evidence>
<keyword evidence="6 11" id="KW-0418">Kinase</keyword>
<keyword evidence="12" id="KW-1185">Reference proteome</keyword>
<dbReference type="InterPro" id="IPR003594">
    <property type="entry name" value="HATPase_dom"/>
</dbReference>
<evidence type="ECO:0000259" key="10">
    <source>
        <dbReference type="PROSITE" id="PS50109"/>
    </source>
</evidence>
<dbReference type="SUPFAM" id="SSF47384">
    <property type="entry name" value="Homodimeric domain of signal transducing histidine kinase"/>
    <property type="match status" value="1"/>
</dbReference>
<keyword evidence="7" id="KW-0067">ATP-binding</keyword>
<evidence type="ECO:0000313" key="12">
    <source>
        <dbReference type="Proteomes" id="UP000186228"/>
    </source>
</evidence>
<keyword evidence="9" id="KW-1133">Transmembrane helix</keyword>
<accession>A0A1C3U1N0</accession>
<gene>
    <name evidence="11" type="ORF">GA0061100_101485</name>
</gene>
<dbReference type="Gene3D" id="3.30.565.10">
    <property type="entry name" value="Histidine kinase-like ATPase, C-terminal domain"/>
    <property type="match status" value="1"/>
</dbReference>
<evidence type="ECO:0000313" key="11">
    <source>
        <dbReference type="EMBL" id="SCB09383.1"/>
    </source>
</evidence>
<evidence type="ECO:0000256" key="8">
    <source>
        <dbReference type="ARBA" id="ARBA00023012"/>
    </source>
</evidence>
<protein>
    <recommendedName>
        <fullName evidence="2">histidine kinase</fullName>
        <ecNumber evidence="2">2.7.13.3</ecNumber>
    </recommendedName>
</protein>
<dbReference type="InterPro" id="IPR036890">
    <property type="entry name" value="HATPase_C_sf"/>
</dbReference>
<feature type="transmembrane region" description="Helical" evidence="9">
    <location>
        <begin position="35"/>
        <end position="52"/>
    </location>
</feature>
<dbReference type="Pfam" id="PF02518">
    <property type="entry name" value="HATPase_c"/>
    <property type="match status" value="1"/>
</dbReference>
<reference evidence="12" key="1">
    <citation type="submission" date="2016-08" db="EMBL/GenBank/DDBJ databases">
        <authorList>
            <person name="Varghese N."/>
            <person name="Submissions Spin"/>
        </authorList>
    </citation>
    <scope>NUCLEOTIDE SEQUENCE [LARGE SCALE GENOMIC DNA]</scope>
    <source>
        <strain evidence="12">CCBAU 57015</strain>
    </source>
</reference>
<feature type="domain" description="Histidine kinase" evidence="10">
    <location>
        <begin position="135"/>
        <end position="350"/>
    </location>
</feature>
<dbReference type="SMART" id="SM00388">
    <property type="entry name" value="HisKA"/>
    <property type="match status" value="1"/>
</dbReference>
<evidence type="ECO:0000256" key="3">
    <source>
        <dbReference type="ARBA" id="ARBA00022553"/>
    </source>
</evidence>
<feature type="transmembrane region" description="Helical" evidence="9">
    <location>
        <begin position="83"/>
        <end position="104"/>
    </location>
</feature>
<evidence type="ECO:0000256" key="1">
    <source>
        <dbReference type="ARBA" id="ARBA00000085"/>
    </source>
</evidence>
<dbReference type="EMBL" id="FMAC01000001">
    <property type="protein sequence ID" value="SCB09383.1"/>
    <property type="molecule type" value="Genomic_DNA"/>
</dbReference>
<feature type="transmembrane region" description="Helical" evidence="9">
    <location>
        <begin position="12"/>
        <end position="29"/>
    </location>
</feature>
<dbReference type="RefSeq" id="WP_075851014.1">
    <property type="nucleotide sequence ID" value="NZ_FMAC01000001.1"/>
</dbReference>
<organism evidence="11 12">
    <name type="scientific">Rhizobium hainanense</name>
    <dbReference type="NCBI Taxonomy" id="52131"/>
    <lineage>
        <taxon>Bacteria</taxon>
        <taxon>Pseudomonadati</taxon>
        <taxon>Pseudomonadota</taxon>
        <taxon>Alphaproteobacteria</taxon>
        <taxon>Hyphomicrobiales</taxon>
        <taxon>Rhizobiaceae</taxon>
        <taxon>Rhizobium/Agrobacterium group</taxon>
        <taxon>Rhizobium</taxon>
    </lineage>
</organism>
<sequence length="354" mass="37816">MRREFLKYLFEMPLLWLGIAILAGLIFIGDTITDLEIAFAVLYVSVILLAVYSGRTGAIAMVGIACAALTIISYFLTSHGASQAGLINSILSLVAIGATTYLAIRIEMLDARARQAQSELARMSRLMIVGELGTSIAHEVSQPITAIAANGSAALRWLSATPADQDEARRAIERIVADAGRAGDVIARVRGLVARSSPSSDTIDLVEAINDVLELVRSEIRRNQILFRTELAGDLPLVAGDRVQLQQVILNLIMNAIEALAEVDVEIRELLVSAAADERKVTVSVRDTGGGMPAEMLDRIFEAFYTTKPKGMGMGLAISRSIIEAHGGTIYAAPNFPHGAVFGFTLPLGGKAKG</sequence>
<keyword evidence="4" id="KW-0808">Transferase</keyword>
<dbReference type="GO" id="GO:0005524">
    <property type="term" value="F:ATP binding"/>
    <property type="evidence" value="ECO:0007669"/>
    <property type="project" value="UniProtKB-KW"/>
</dbReference>
<dbReference type="InterPro" id="IPR003661">
    <property type="entry name" value="HisK_dim/P_dom"/>
</dbReference>
<dbReference type="PANTHER" id="PTHR43065:SF10">
    <property type="entry name" value="PEROXIDE STRESS-ACTIVATED HISTIDINE KINASE MAK3"/>
    <property type="match status" value="1"/>
</dbReference>
<comment type="catalytic activity">
    <reaction evidence="1">
        <text>ATP + protein L-histidine = ADP + protein N-phospho-L-histidine.</text>
        <dbReference type="EC" id="2.7.13.3"/>
    </reaction>
</comment>
<name>A0A1C3U1N0_9HYPH</name>
<dbReference type="SUPFAM" id="SSF55874">
    <property type="entry name" value="ATPase domain of HSP90 chaperone/DNA topoisomerase II/histidine kinase"/>
    <property type="match status" value="1"/>
</dbReference>
<keyword evidence="9" id="KW-0472">Membrane</keyword>
<dbReference type="SMART" id="SM00387">
    <property type="entry name" value="HATPase_c"/>
    <property type="match status" value="1"/>
</dbReference>
<proteinExistence type="predicted"/>
<dbReference type="Proteomes" id="UP000186228">
    <property type="component" value="Unassembled WGS sequence"/>
</dbReference>
<dbReference type="PROSITE" id="PS50109">
    <property type="entry name" value="HIS_KIN"/>
    <property type="match status" value="1"/>
</dbReference>
<evidence type="ECO:0000256" key="4">
    <source>
        <dbReference type="ARBA" id="ARBA00022679"/>
    </source>
</evidence>
<dbReference type="STRING" id="52131.GA0061100_101485"/>
<feature type="transmembrane region" description="Helical" evidence="9">
    <location>
        <begin position="59"/>
        <end position="77"/>
    </location>
</feature>